<dbReference type="PANTHER" id="PTHR31659:SF9">
    <property type="entry name" value="PROTEIN: UPF0503-LIKE PROTEIN, PUTATIVE (DUF740)-RELATED"/>
    <property type="match status" value="1"/>
</dbReference>
<dbReference type="Proteomes" id="UP000053144">
    <property type="component" value="Chromosome 8"/>
</dbReference>
<gene>
    <name evidence="2" type="ORF">LR48_Vigan08g102900</name>
</gene>
<feature type="compositionally biased region" description="Basic and acidic residues" evidence="1">
    <location>
        <begin position="211"/>
        <end position="221"/>
    </location>
</feature>
<accession>A0A0L9V5H1</accession>
<feature type="region of interest" description="Disordered" evidence="1">
    <location>
        <begin position="75"/>
        <end position="94"/>
    </location>
</feature>
<organism evidence="2 3">
    <name type="scientific">Phaseolus angularis</name>
    <name type="common">Azuki bean</name>
    <name type="synonym">Vigna angularis</name>
    <dbReference type="NCBI Taxonomy" id="3914"/>
    <lineage>
        <taxon>Eukaryota</taxon>
        <taxon>Viridiplantae</taxon>
        <taxon>Streptophyta</taxon>
        <taxon>Embryophyta</taxon>
        <taxon>Tracheophyta</taxon>
        <taxon>Spermatophyta</taxon>
        <taxon>Magnoliopsida</taxon>
        <taxon>eudicotyledons</taxon>
        <taxon>Gunneridae</taxon>
        <taxon>Pentapetalae</taxon>
        <taxon>rosids</taxon>
        <taxon>fabids</taxon>
        <taxon>Fabales</taxon>
        <taxon>Fabaceae</taxon>
        <taxon>Papilionoideae</taxon>
        <taxon>50 kb inversion clade</taxon>
        <taxon>NPAAA clade</taxon>
        <taxon>indigoferoid/millettioid clade</taxon>
        <taxon>Phaseoleae</taxon>
        <taxon>Vigna</taxon>
    </lineage>
</organism>
<evidence type="ECO:0000313" key="2">
    <source>
        <dbReference type="EMBL" id="KOM50202.1"/>
    </source>
</evidence>
<protein>
    <submittedName>
        <fullName evidence="2">Uncharacterized protein</fullName>
    </submittedName>
</protein>
<feature type="compositionally biased region" description="Basic residues" evidence="1">
    <location>
        <begin position="163"/>
        <end position="174"/>
    </location>
</feature>
<evidence type="ECO:0000313" key="3">
    <source>
        <dbReference type="Proteomes" id="UP000053144"/>
    </source>
</evidence>
<feature type="region of interest" description="Disordered" evidence="1">
    <location>
        <begin position="152"/>
        <end position="221"/>
    </location>
</feature>
<dbReference type="GO" id="GO:0005886">
    <property type="term" value="C:plasma membrane"/>
    <property type="evidence" value="ECO:0007669"/>
    <property type="project" value="TreeGrafter"/>
</dbReference>
<evidence type="ECO:0000256" key="1">
    <source>
        <dbReference type="SAM" id="MobiDB-lite"/>
    </source>
</evidence>
<dbReference type="InterPro" id="IPR008004">
    <property type="entry name" value="OCTOPUS-like"/>
</dbReference>
<dbReference type="Pfam" id="PF05340">
    <property type="entry name" value="DUF740"/>
    <property type="match status" value="1"/>
</dbReference>
<dbReference type="AlphaFoldDB" id="A0A0L9V5H1"/>
<reference evidence="3" key="1">
    <citation type="journal article" date="2015" name="Proc. Natl. Acad. Sci. U.S.A.">
        <title>Genome sequencing of adzuki bean (Vigna angularis) provides insight into high starch and low fat accumulation and domestication.</title>
        <authorList>
            <person name="Yang K."/>
            <person name="Tian Z."/>
            <person name="Chen C."/>
            <person name="Luo L."/>
            <person name="Zhao B."/>
            <person name="Wang Z."/>
            <person name="Yu L."/>
            <person name="Li Y."/>
            <person name="Sun Y."/>
            <person name="Li W."/>
            <person name="Chen Y."/>
            <person name="Li Y."/>
            <person name="Zhang Y."/>
            <person name="Ai D."/>
            <person name="Zhao J."/>
            <person name="Shang C."/>
            <person name="Ma Y."/>
            <person name="Wu B."/>
            <person name="Wang M."/>
            <person name="Gao L."/>
            <person name="Sun D."/>
            <person name="Zhang P."/>
            <person name="Guo F."/>
            <person name="Wang W."/>
            <person name="Li Y."/>
            <person name="Wang J."/>
            <person name="Varshney R.K."/>
            <person name="Wang J."/>
            <person name="Ling H.Q."/>
            <person name="Wan P."/>
        </authorList>
    </citation>
    <scope>NUCLEOTIDE SEQUENCE</scope>
    <source>
        <strain evidence="3">cv. Jingnong 6</strain>
    </source>
</reference>
<name>A0A0L9V5H1_PHAAN</name>
<proteinExistence type="predicted"/>
<sequence>MIKFRSSLVHLEVMAPAHRPSTSCPRHPDEAFTSFCLSCLCERLALLDPNNNNKPATARKPPSTTAAALKALFRPPPSRSYAGQSPFPPPKSNLSLPPSNLIANLATFASATLSPTFASATLSPPFASAAHANQIRHPLAIKNRSPWRKVVAAKNRSQTSSAARRKQRTRHHCRKLEGSRRHSRRCGSPLLRELETPMGRTSAVAPPSIGREMKNPNRGEE</sequence>
<dbReference type="Gramene" id="KOM50202">
    <property type="protein sequence ID" value="KOM50202"/>
    <property type="gene ID" value="LR48_Vigan08g102900"/>
</dbReference>
<dbReference type="PANTHER" id="PTHR31659">
    <property type="entry name" value="PROTEIN: UPF0503-LIKE PROTEIN, PUTATIVE (DUF740)-RELATED"/>
    <property type="match status" value="1"/>
</dbReference>
<dbReference type="EMBL" id="CM003378">
    <property type="protein sequence ID" value="KOM50202.1"/>
    <property type="molecule type" value="Genomic_DNA"/>
</dbReference>